<dbReference type="SUPFAM" id="SSF51735">
    <property type="entry name" value="NAD(P)-binding Rossmann-fold domains"/>
    <property type="match status" value="1"/>
</dbReference>
<reference evidence="4 5" key="1">
    <citation type="journal article" date="2014" name="Genome Announc.">
        <title>Genome sequence of the basidiomycetous fungus Pseudozyma aphidis DSM70725, an efficient producer of biosurfactant mannosylerythritol lipids.</title>
        <authorList>
            <person name="Lorenz S."/>
            <person name="Guenther M."/>
            <person name="Grumaz C."/>
            <person name="Rupp S."/>
            <person name="Zibek S."/>
            <person name="Sohn K."/>
        </authorList>
    </citation>
    <scope>NUCLEOTIDE SEQUENCE [LARGE SCALE GENOMIC DNA]</scope>
    <source>
        <strain evidence="5">ATCC 32657 / CBS 517.83 / DSM 70725 / JCM 10318 / NBRC 10182 / NRRL Y-7954 / St-0401</strain>
    </source>
</reference>
<dbReference type="FunFam" id="3.40.50.720:FF:000245">
    <property type="entry name" value="Short chain dehydrogenase, putative"/>
    <property type="match status" value="1"/>
</dbReference>
<dbReference type="InterPro" id="IPR020904">
    <property type="entry name" value="Sc_DH/Rdtase_CS"/>
</dbReference>
<dbReference type="OrthoDB" id="5325318at2759"/>
<keyword evidence="5" id="KW-1185">Reference proteome</keyword>
<comment type="similarity">
    <text evidence="1">Belongs to the short-chain dehydrogenases/reductases (SDR) family.</text>
</comment>
<gene>
    <name evidence="4" type="ORF">PaG_05248</name>
</gene>
<dbReference type="Proteomes" id="UP000019462">
    <property type="component" value="Unassembled WGS sequence"/>
</dbReference>
<evidence type="ECO:0000256" key="3">
    <source>
        <dbReference type="ARBA" id="ARBA00023002"/>
    </source>
</evidence>
<dbReference type="PROSITE" id="PS00061">
    <property type="entry name" value="ADH_SHORT"/>
    <property type="match status" value="1"/>
</dbReference>
<organism evidence="4 5">
    <name type="scientific">Moesziomyces aphidis</name>
    <name type="common">Pseudozyma aphidis</name>
    <dbReference type="NCBI Taxonomy" id="84754"/>
    <lineage>
        <taxon>Eukaryota</taxon>
        <taxon>Fungi</taxon>
        <taxon>Dikarya</taxon>
        <taxon>Basidiomycota</taxon>
        <taxon>Ustilaginomycotina</taxon>
        <taxon>Ustilaginomycetes</taxon>
        <taxon>Ustilaginales</taxon>
        <taxon>Ustilaginaceae</taxon>
        <taxon>Moesziomyces</taxon>
    </lineage>
</organism>
<evidence type="ECO:0000256" key="2">
    <source>
        <dbReference type="ARBA" id="ARBA00022857"/>
    </source>
</evidence>
<dbReference type="Pfam" id="PF13561">
    <property type="entry name" value="adh_short_C2"/>
    <property type="match status" value="1"/>
</dbReference>
<protein>
    <recommendedName>
        <fullName evidence="6">D-arabinitol 2-dehydrogenase</fullName>
    </recommendedName>
</protein>
<dbReference type="PRINTS" id="PR00081">
    <property type="entry name" value="GDHRDH"/>
</dbReference>
<dbReference type="EMBL" id="AWNI01000022">
    <property type="protein sequence ID" value="ETS61282.1"/>
    <property type="molecule type" value="Genomic_DNA"/>
</dbReference>
<proteinExistence type="inferred from homology"/>
<evidence type="ECO:0000256" key="1">
    <source>
        <dbReference type="ARBA" id="ARBA00006484"/>
    </source>
</evidence>
<dbReference type="Gene3D" id="3.40.50.720">
    <property type="entry name" value="NAD(P)-binding Rossmann-like Domain"/>
    <property type="match status" value="1"/>
</dbReference>
<evidence type="ECO:0008006" key="6">
    <source>
        <dbReference type="Google" id="ProtNLM"/>
    </source>
</evidence>
<sequence length="460" mass="48863">MQGWRPTHAEGAQASIGSPERLAIPTEICKGGNVRATVTATATATATLARLPGAPGTSRLDLCPPPNVGRPAKGEFARRPPWPRFNSPSIRAPVQPSLSNTRLPIMAAFNSALRSGAIRSLSARVAQPSMLSRAARAPAASAMKTFSVWAPARMGPTSANAADGVQANPGPPPPVENIGVDAVLRQNPNSPDNHTTTIFQEFSLEGKTAVITGGNGGLGLEMALAYVEAGAHVYAIDLPKEPSEEFKIVADHCRIMGKHLKYVSATVTDHDDINACMDFVMKDSGTDSLDVCVAAAGILQTYDALSYPADEFRKVFEVNTTGVFLTAQAAARKMHEQKHVSGSIILIASMSGSIVNRDHHWVAYNASKSAVLQMGRNLAAEWGPKDIRVNCISPGHIRTRMTAAYLDTNPHLLTKWSSSNPLGRLGRAHEIRGVAVWLASSASSFCNGSDIIVSGGHNIW</sequence>
<comment type="caution">
    <text evidence="4">The sequence shown here is derived from an EMBL/GenBank/DDBJ whole genome shotgun (WGS) entry which is preliminary data.</text>
</comment>
<accession>W3VKG4</accession>
<dbReference type="PANTHER" id="PTHR43008:SF4">
    <property type="entry name" value="CHAIN DEHYDROGENASE, PUTATIVE (AFU_ORTHOLOGUE AFUA_4G08710)-RELATED"/>
    <property type="match status" value="1"/>
</dbReference>
<dbReference type="AlphaFoldDB" id="W3VKG4"/>
<name>W3VKG4_MOEAP</name>
<evidence type="ECO:0000313" key="4">
    <source>
        <dbReference type="EMBL" id="ETS61282.1"/>
    </source>
</evidence>
<keyword evidence="3" id="KW-0560">Oxidoreductase</keyword>
<dbReference type="PANTHER" id="PTHR43008">
    <property type="entry name" value="BENZIL REDUCTASE"/>
    <property type="match status" value="1"/>
</dbReference>
<dbReference type="HOGENOM" id="CLU_010194_1_1_1"/>
<dbReference type="GO" id="GO:0016616">
    <property type="term" value="F:oxidoreductase activity, acting on the CH-OH group of donors, NAD or NADP as acceptor"/>
    <property type="evidence" value="ECO:0007669"/>
    <property type="project" value="UniProtKB-ARBA"/>
</dbReference>
<dbReference type="InterPro" id="IPR036291">
    <property type="entry name" value="NAD(P)-bd_dom_sf"/>
</dbReference>
<dbReference type="GO" id="GO:0050664">
    <property type="term" value="F:oxidoreductase activity, acting on NAD(P)H, oxygen as acceptor"/>
    <property type="evidence" value="ECO:0007669"/>
    <property type="project" value="TreeGrafter"/>
</dbReference>
<evidence type="ECO:0000313" key="5">
    <source>
        <dbReference type="Proteomes" id="UP000019462"/>
    </source>
</evidence>
<dbReference type="PRINTS" id="PR00080">
    <property type="entry name" value="SDRFAMILY"/>
</dbReference>
<keyword evidence="2" id="KW-0521">NADP</keyword>
<dbReference type="InterPro" id="IPR002347">
    <property type="entry name" value="SDR_fam"/>
</dbReference>